<feature type="domain" description="S-adenosylmethionine synthetase C-terminal" evidence="15">
    <location>
        <begin position="242"/>
        <end position="381"/>
    </location>
</feature>
<dbReference type="Pfam" id="PF02772">
    <property type="entry name" value="S-AdoMet_synt_M"/>
    <property type="match status" value="1"/>
</dbReference>
<keyword evidence="4 10" id="KW-0808">Transferase</keyword>
<dbReference type="GO" id="GO:0005737">
    <property type="term" value="C:cytoplasm"/>
    <property type="evidence" value="ECO:0007669"/>
    <property type="project" value="UniProtKB-SubCell"/>
</dbReference>
<keyword evidence="9 10" id="KW-0630">Potassium</keyword>
<dbReference type="PROSITE" id="PS00376">
    <property type="entry name" value="ADOMET_SYNTHASE_1"/>
    <property type="match status" value="1"/>
</dbReference>
<feature type="binding site" description="in other chain" evidence="10">
    <location>
        <begin position="168"/>
        <end position="170"/>
    </location>
    <ligand>
        <name>ATP</name>
        <dbReference type="ChEBI" id="CHEBI:30616"/>
        <note>ligand shared between two neighboring subunits</note>
    </ligand>
</feature>
<feature type="binding site" evidence="10">
    <location>
        <position position="271"/>
    </location>
    <ligand>
        <name>ATP</name>
        <dbReference type="ChEBI" id="CHEBI:30616"/>
        <note>ligand shared between two neighboring subunits</note>
    </ligand>
</feature>
<comment type="function">
    <text evidence="10">Catalyzes the formation of S-adenosylmethionine (AdoMet) from methionine and ATP. The overall synthetic reaction is composed of two sequential steps, AdoMet formation and the subsequent tripolyphosphate hydrolysis which occurs prior to release of AdoMet from the enzyme.</text>
</comment>
<evidence type="ECO:0000256" key="9">
    <source>
        <dbReference type="ARBA" id="ARBA00022958"/>
    </source>
</evidence>
<dbReference type="OrthoDB" id="9801686at2"/>
<comment type="cofactor">
    <cofactor evidence="10">
        <name>K(+)</name>
        <dbReference type="ChEBI" id="CHEBI:29103"/>
    </cofactor>
    <text evidence="10">Binds 1 potassium ion per subunit.</text>
</comment>
<dbReference type="CDD" id="cd18079">
    <property type="entry name" value="S-AdoMet_synt"/>
    <property type="match status" value="1"/>
</dbReference>
<feature type="binding site" evidence="10">
    <location>
        <position position="45"/>
    </location>
    <ligand>
        <name>K(+)</name>
        <dbReference type="ChEBI" id="CHEBI:29103"/>
    </ligand>
</feature>
<dbReference type="Proteomes" id="UP000261948">
    <property type="component" value="Unassembled WGS sequence"/>
</dbReference>
<evidence type="ECO:0000256" key="10">
    <source>
        <dbReference type="HAMAP-Rule" id="MF_00086"/>
    </source>
</evidence>
<evidence type="ECO:0000259" key="14">
    <source>
        <dbReference type="Pfam" id="PF02772"/>
    </source>
</evidence>
<feature type="binding site" evidence="10">
    <location>
        <position position="275"/>
    </location>
    <ligand>
        <name>ATP</name>
        <dbReference type="ChEBI" id="CHEBI:30616"/>
        <note>ligand shared between two neighboring subunits</note>
    </ligand>
</feature>
<gene>
    <name evidence="10" type="primary">metK</name>
    <name evidence="16" type="ORF">DZC30_18045</name>
</gene>
<dbReference type="SUPFAM" id="SSF55973">
    <property type="entry name" value="S-adenosylmethionine synthetase"/>
    <property type="match status" value="3"/>
</dbReference>
<dbReference type="NCBIfam" id="TIGR01034">
    <property type="entry name" value="metK"/>
    <property type="match status" value="1"/>
</dbReference>
<keyword evidence="3 10" id="KW-0554">One-carbon metabolism</keyword>
<keyword evidence="6 10" id="KW-0547">Nucleotide-binding</keyword>
<dbReference type="InterPro" id="IPR022630">
    <property type="entry name" value="S-AdoMet_synt_C"/>
</dbReference>
<feature type="binding site" evidence="10">
    <location>
        <position position="248"/>
    </location>
    <ligand>
        <name>ATP</name>
        <dbReference type="ChEBI" id="CHEBI:30616"/>
        <note>ligand shared between two neighboring subunits</note>
    </ligand>
</feature>
<dbReference type="GO" id="GO:0006556">
    <property type="term" value="P:S-adenosylmethionine biosynthetic process"/>
    <property type="evidence" value="ECO:0007669"/>
    <property type="project" value="UniProtKB-UniRule"/>
</dbReference>
<dbReference type="PIRSF" id="PIRSF000497">
    <property type="entry name" value="MAT"/>
    <property type="match status" value="1"/>
</dbReference>
<evidence type="ECO:0000256" key="2">
    <source>
        <dbReference type="ARBA" id="ARBA00009685"/>
    </source>
</evidence>
<proteinExistence type="inferred from homology"/>
<evidence type="ECO:0000256" key="8">
    <source>
        <dbReference type="ARBA" id="ARBA00022842"/>
    </source>
</evidence>
<dbReference type="GO" id="GO:0000287">
    <property type="term" value="F:magnesium ion binding"/>
    <property type="evidence" value="ECO:0007669"/>
    <property type="project" value="UniProtKB-UniRule"/>
</dbReference>
<comment type="similarity">
    <text evidence="2 10 12">Belongs to the AdoMet synthase family.</text>
</comment>
<feature type="region of interest" description="Flexible loop" evidence="10">
    <location>
        <begin position="101"/>
        <end position="111"/>
    </location>
</feature>
<dbReference type="InterPro" id="IPR022628">
    <property type="entry name" value="S-AdoMet_synt_N"/>
</dbReference>
<evidence type="ECO:0000256" key="7">
    <source>
        <dbReference type="ARBA" id="ARBA00022840"/>
    </source>
</evidence>
<accession>A0A373FDN1</accession>
<dbReference type="FunFam" id="3.30.300.10:FF:000004">
    <property type="entry name" value="S-adenosylmethionine synthase"/>
    <property type="match status" value="1"/>
</dbReference>
<evidence type="ECO:0000313" key="16">
    <source>
        <dbReference type="EMBL" id="RGE41585.1"/>
    </source>
</evidence>
<comment type="pathway">
    <text evidence="1 10">Amino-acid biosynthesis; S-adenosyl-L-methionine biosynthesis; S-adenosyl-L-methionine from L-methionine: step 1/1.</text>
</comment>
<evidence type="ECO:0000256" key="1">
    <source>
        <dbReference type="ARBA" id="ARBA00005224"/>
    </source>
</evidence>
<dbReference type="GO" id="GO:0004478">
    <property type="term" value="F:methionine adenosyltransferase activity"/>
    <property type="evidence" value="ECO:0007669"/>
    <property type="project" value="UniProtKB-UniRule"/>
</dbReference>
<organism evidence="16 17">
    <name type="scientific">Comamonas testosteroni</name>
    <name type="common">Pseudomonas testosteroni</name>
    <dbReference type="NCBI Taxonomy" id="285"/>
    <lineage>
        <taxon>Bacteria</taxon>
        <taxon>Pseudomonadati</taxon>
        <taxon>Pseudomonadota</taxon>
        <taxon>Betaproteobacteria</taxon>
        <taxon>Burkholderiales</taxon>
        <taxon>Comamonadaceae</taxon>
        <taxon>Comamonas</taxon>
    </lineage>
</organism>
<comment type="caution">
    <text evidence="16">The sequence shown here is derived from an EMBL/GenBank/DDBJ whole genome shotgun (WGS) entry which is preliminary data.</text>
</comment>
<evidence type="ECO:0000313" key="17">
    <source>
        <dbReference type="Proteomes" id="UP000261948"/>
    </source>
</evidence>
<sequence>MANSDFLFTSESVSEGHPDKVADQISDAILDAIFTQDPHSRVAAETLTNTGLVVLAGEITTGANVDYIQVARDTIKRIGYDNTDYGIDYKGCAVLVAYDKQSQDIAQGVDKASDDELNTGAGDQGLMFGYACDETPELMPAPIYYAHRLVERQAQLRKDGRLPFLRPDAKSQVTMRYVDGKPHSIDTVVLSTQHHPDQSETATKMKASFTEAIIEEIIKPVLPKEWLQDTKYLINPTGRFVVGGPQGDCGLTGRKIIVDTYGGACPHGGGAFSGKDPTKVDRSAAYAARYVAKNVVAAGLARQCQVQVAYAIGVARPMNITVYTEGTGVIPDSEIAKLVAAHFDLRPKGIIQMLDLLRPIYSKTAAYGHFGREEPEFTWEKTDKAAELRAAAGLKA</sequence>
<evidence type="ECO:0000256" key="12">
    <source>
        <dbReference type="RuleBase" id="RU004462"/>
    </source>
</evidence>
<dbReference type="Pfam" id="PF00438">
    <property type="entry name" value="S-AdoMet_synt_N"/>
    <property type="match status" value="1"/>
</dbReference>
<feature type="binding site" description="in other chain" evidence="10">
    <location>
        <position position="58"/>
    </location>
    <ligand>
        <name>L-methionine</name>
        <dbReference type="ChEBI" id="CHEBI:57844"/>
        <note>ligand shared between two neighboring subunits</note>
    </ligand>
</feature>
<dbReference type="Pfam" id="PF02773">
    <property type="entry name" value="S-AdoMet_synt_C"/>
    <property type="match status" value="1"/>
</dbReference>
<feature type="binding site" description="in other chain" evidence="10">
    <location>
        <begin position="254"/>
        <end position="255"/>
    </location>
    <ligand>
        <name>ATP</name>
        <dbReference type="ChEBI" id="CHEBI:30616"/>
        <note>ligand shared between two neighboring subunits</note>
    </ligand>
</feature>
<feature type="binding site" description="in other chain" evidence="10">
    <location>
        <position position="279"/>
    </location>
    <ligand>
        <name>L-methionine</name>
        <dbReference type="ChEBI" id="CHEBI:57844"/>
        <note>ligand shared between two neighboring subunits</note>
    </ligand>
</feature>
<evidence type="ECO:0000256" key="4">
    <source>
        <dbReference type="ARBA" id="ARBA00022679"/>
    </source>
</evidence>
<dbReference type="InterPro" id="IPR022629">
    <property type="entry name" value="S-AdoMet_synt_central"/>
</dbReference>
<keyword evidence="10" id="KW-0963">Cytoplasm</keyword>
<dbReference type="InterPro" id="IPR002133">
    <property type="entry name" value="S-AdoMet_synthetase"/>
</dbReference>
<dbReference type="HAMAP" id="MF_00086">
    <property type="entry name" value="S_AdoMet_synth1"/>
    <property type="match status" value="1"/>
</dbReference>
<dbReference type="Gene3D" id="3.30.300.10">
    <property type="match status" value="3"/>
</dbReference>
<protein>
    <recommendedName>
        <fullName evidence="10">S-adenosylmethionine synthase</fullName>
        <shortName evidence="10">AdoMet synthase</shortName>
        <ecNumber evidence="10">2.5.1.6</ecNumber>
    </recommendedName>
    <alternativeName>
        <fullName evidence="10">MAT</fullName>
    </alternativeName>
    <alternativeName>
        <fullName evidence="10">Methionine adenosyltransferase</fullName>
    </alternativeName>
</protein>
<dbReference type="PROSITE" id="PS00377">
    <property type="entry name" value="ADOMET_SYNTHASE_2"/>
    <property type="match status" value="1"/>
</dbReference>
<reference evidence="16 17" key="1">
    <citation type="submission" date="2018-08" db="EMBL/GenBank/DDBJ databases">
        <title>Comamonas testosteroni strain SWCO2.</title>
        <authorList>
            <person name="Jiang N."/>
            <person name="Zhang X.Z."/>
        </authorList>
    </citation>
    <scope>NUCLEOTIDE SEQUENCE [LARGE SCALE GENOMIC DNA]</scope>
    <source>
        <strain evidence="16 17">SWCO2</strain>
    </source>
</reference>
<evidence type="ECO:0000259" key="15">
    <source>
        <dbReference type="Pfam" id="PF02773"/>
    </source>
</evidence>
<feature type="binding site" evidence="10">
    <location>
        <position position="248"/>
    </location>
    <ligand>
        <name>L-methionine</name>
        <dbReference type="ChEBI" id="CHEBI:57844"/>
        <note>ligand shared between two neighboring subunits</note>
    </ligand>
</feature>
<keyword evidence="7 10" id="KW-0067">ATP-binding</keyword>
<feature type="domain" description="S-adenosylmethionine synthetase central" evidence="14">
    <location>
        <begin position="119"/>
        <end position="240"/>
    </location>
</feature>
<dbReference type="UniPathway" id="UPA00315">
    <property type="reaction ID" value="UER00080"/>
</dbReference>
<dbReference type="FunFam" id="3.30.300.10:FF:000003">
    <property type="entry name" value="S-adenosylmethionine synthase"/>
    <property type="match status" value="1"/>
</dbReference>
<comment type="subunit">
    <text evidence="10">Homotetramer; dimer of dimers.</text>
</comment>
<dbReference type="GO" id="GO:0006730">
    <property type="term" value="P:one-carbon metabolic process"/>
    <property type="evidence" value="ECO:0007669"/>
    <property type="project" value="UniProtKB-KW"/>
</dbReference>
<evidence type="ECO:0000256" key="5">
    <source>
        <dbReference type="ARBA" id="ARBA00022723"/>
    </source>
</evidence>
<keyword evidence="17" id="KW-1185">Reference proteome</keyword>
<name>A0A373FDN1_COMTE</name>
<dbReference type="PANTHER" id="PTHR11964">
    <property type="entry name" value="S-ADENOSYLMETHIONINE SYNTHETASE"/>
    <property type="match status" value="1"/>
</dbReference>
<dbReference type="EC" id="2.5.1.6" evidence="10"/>
<dbReference type="AlphaFoldDB" id="A0A373FDN1"/>
<dbReference type="InterPro" id="IPR022631">
    <property type="entry name" value="ADOMET_SYNTHASE_CS"/>
</dbReference>
<comment type="subcellular location">
    <subcellularLocation>
        <location evidence="10 11">Cytoplasm</location>
    </subcellularLocation>
</comment>
<feature type="binding site" description="in other chain" evidence="10">
    <location>
        <position position="101"/>
    </location>
    <ligand>
        <name>L-methionine</name>
        <dbReference type="ChEBI" id="CHEBI:57844"/>
        <note>ligand shared between two neighboring subunits</note>
    </ligand>
</feature>
<keyword evidence="8 10" id="KW-0460">Magnesium</keyword>
<evidence type="ECO:0000256" key="6">
    <source>
        <dbReference type="ARBA" id="ARBA00022741"/>
    </source>
</evidence>
<evidence type="ECO:0000256" key="3">
    <source>
        <dbReference type="ARBA" id="ARBA00022563"/>
    </source>
</evidence>
<feature type="domain" description="S-adenosylmethionine synthetase N-terminal" evidence="13">
    <location>
        <begin position="6"/>
        <end position="102"/>
    </location>
</feature>
<keyword evidence="5 10" id="KW-0479">Metal-binding</keyword>
<feature type="binding site" evidence="10">
    <location>
        <position position="19"/>
    </location>
    <ligand>
        <name>Mg(2+)</name>
        <dbReference type="ChEBI" id="CHEBI:18420"/>
    </ligand>
</feature>
<feature type="binding site" description="in other chain" evidence="10">
    <location>
        <begin position="239"/>
        <end position="240"/>
    </location>
    <ligand>
        <name>ATP</name>
        <dbReference type="ChEBI" id="CHEBI:30616"/>
        <note>ligand shared between two neighboring subunits</note>
    </ligand>
</feature>
<dbReference type="InterPro" id="IPR022636">
    <property type="entry name" value="S-AdoMet_synthetase_sfam"/>
</dbReference>
<evidence type="ECO:0000256" key="11">
    <source>
        <dbReference type="RuleBase" id="RU000542"/>
    </source>
</evidence>
<dbReference type="GO" id="GO:0005524">
    <property type="term" value="F:ATP binding"/>
    <property type="evidence" value="ECO:0007669"/>
    <property type="project" value="UniProtKB-UniRule"/>
</dbReference>
<feature type="binding site" description="in other chain" evidence="10">
    <location>
        <position position="17"/>
    </location>
    <ligand>
        <name>ATP</name>
        <dbReference type="ChEBI" id="CHEBI:30616"/>
        <note>ligand shared between two neighboring subunits</note>
    </ligand>
</feature>
<comment type="catalytic activity">
    <reaction evidence="10">
        <text>L-methionine + ATP + H2O = S-adenosyl-L-methionine + phosphate + diphosphate</text>
        <dbReference type="Rhea" id="RHEA:21080"/>
        <dbReference type="ChEBI" id="CHEBI:15377"/>
        <dbReference type="ChEBI" id="CHEBI:30616"/>
        <dbReference type="ChEBI" id="CHEBI:33019"/>
        <dbReference type="ChEBI" id="CHEBI:43474"/>
        <dbReference type="ChEBI" id="CHEBI:57844"/>
        <dbReference type="ChEBI" id="CHEBI:59789"/>
        <dbReference type="EC" id="2.5.1.6"/>
    </reaction>
</comment>
<dbReference type="EMBL" id="QURR01000027">
    <property type="protein sequence ID" value="RGE41585.1"/>
    <property type="molecule type" value="Genomic_DNA"/>
</dbReference>
<comment type="cofactor">
    <cofactor evidence="10">
        <name>Mg(2+)</name>
        <dbReference type="ChEBI" id="CHEBI:18420"/>
    </cofactor>
    <text evidence="10">Binds 2 divalent ions per subunit.</text>
</comment>
<evidence type="ECO:0000259" key="13">
    <source>
        <dbReference type="Pfam" id="PF00438"/>
    </source>
</evidence>